<dbReference type="AlphaFoldDB" id="A0A4U3AZA4"/>
<reference evidence="2 3" key="1">
    <citation type="journal article" date="2019" name="Environ. Microbiol.">
        <title>An active ?-lactamase is a part of an orchestrated cell wall stress resistance network of Bacillus subtilis and related rhizosphere species.</title>
        <authorList>
            <person name="Bucher T."/>
            <person name="Keren-Paz A."/>
            <person name="Hausser J."/>
            <person name="Olender T."/>
            <person name="Cytryn E."/>
            <person name="Kolodkin-Gal I."/>
        </authorList>
    </citation>
    <scope>NUCLEOTIDE SEQUENCE [LARGE SCALE GENOMIC DNA]</scope>
    <source>
        <strain evidence="2 3">I5</strain>
    </source>
</reference>
<proteinExistence type="predicted"/>
<dbReference type="EMBL" id="SZON01000795">
    <property type="protein sequence ID" value="TKI93987.1"/>
    <property type="molecule type" value="Genomic_DNA"/>
</dbReference>
<evidence type="ECO:0000313" key="3">
    <source>
        <dbReference type="Proteomes" id="UP000305222"/>
    </source>
</evidence>
<organism evidence="2 3">
    <name type="scientific">Bacillus wiedmannii</name>
    <dbReference type="NCBI Taxonomy" id="1890302"/>
    <lineage>
        <taxon>Bacteria</taxon>
        <taxon>Bacillati</taxon>
        <taxon>Bacillota</taxon>
        <taxon>Bacilli</taxon>
        <taxon>Bacillales</taxon>
        <taxon>Bacillaceae</taxon>
        <taxon>Bacillus</taxon>
        <taxon>Bacillus cereus group</taxon>
    </lineage>
</organism>
<sequence>MKELQKFSSIDVPLDYLEVIQHCTNAEINVQNELYIRIWSPTDCIEMNEAHDIQKYIPNSLAIGDDEGGKALLYVDGNEGFGLYTVDFGDLDIEETIKIAPSLKALLIDSVG</sequence>
<dbReference type="InterPro" id="IPR037883">
    <property type="entry name" value="Knr4/Smi1-like_sf"/>
</dbReference>
<accession>A0A4U3AZA4</accession>
<dbReference type="Gene3D" id="3.40.1580.10">
    <property type="entry name" value="SMI1/KNR4-like"/>
    <property type="match status" value="1"/>
</dbReference>
<name>A0A4U3AZA4_9BACI</name>
<dbReference type="Pfam" id="PF09346">
    <property type="entry name" value="SMI1_KNR4"/>
    <property type="match status" value="1"/>
</dbReference>
<evidence type="ECO:0000313" key="2">
    <source>
        <dbReference type="EMBL" id="TKI93987.1"/>
    </source>
</evidence>
<feature type="non-terminal residue" evidence="2">
    <location>
        <position position="112"/>
    </location>
</feature>
<dbReference type="SUPFAM" id="SSF160631">
    <property type="entry name" value="SMI1/KNR4-like"/>
    <property type="match status" value="1"/>
</dbReference>
<gene>
    <name evidence="2" type="ORF">FC699_16625</name>
</gene>
<dbReference type="InterPro" id="IPR018958">
    <property type="entry name" value="Knr4/Smi1-like_dom"/>
</dbReference>
<dbReference type="Proteomes" id="UP000305222">
    <property type="component" value="Unassembled WGS sequence"/>
</dbReference>
<feature type="domain" description="Knr4/Smi1-like" evidence="1">
    <location>
        <begin position="2"/>
        <end position="107"/>
    </location>
</feature>
<evidence type="ECO:0000259" key="1">
    <source>
        <dbReference type="Pfam" id="PF09346"/>
    </source>
</evidence>
<protein>
    <submittedName>
        <fullName evidence="2">SMI1/KNR4 family protein</fullName>
    </submittedName>
</protein>
<comment type="caution">
    <text evidence="2">The sequence shown here is derived from an EMBL/GenBank/DDBJ whole genome shotgun (WGS) entry which is preliminary data.</text>
</comment>